<feature type="region of interest" description="Disordered" evidence="1">
    <location>
        <begin position="234"/>
        <end position="273"/>
    </location>
</feature>
<proteinExistence type="predicted"/>
<dbReference type="SMART" id="SM00717">
    <property type="entry name" value="SANT"/>
    <property type="match status" value="1"/>
</dbReference>
<dbReference type="AlphaFoldDB" id="A0AAD9SXU3"/>
<sequence>MTLAYKLAMTRTNQVSGPEDSFYLVNSRQKEVPAFAPYSTVNSQSTVSSFNLSIQYDSSSLTPTSMDDTSLAAKPVPSGKREPETKLSPAPFFPTNPMYYPEDDYGISFNTTMKCKDYSRPLPISTADSFFPHESPLVCPSPYYGHYRASAPPQSTITSLSSPNFTMSPIMLSSGSCSVGSYSGSQTPVLSHHSSSYRGSQGHTSIAPNPSSPPILIAPSPGLFRSVPKLEGAQRVRGSFQGNKSTYPSDETPRNNYCREVSSASSSKGTKRKASPLDYEKLMACPGLNEQDRYLLQLSIGDRIPWKEIAIKYNEAFPLKTVQVPALQMRKKRIVERFREWSKLEERALALSYHEHDSNKWHKIAKGMHKHGCDYNWSVEAVERKWNEMQSTKRTS</sequence>
<evidence type="ECO:0000259" key="2">
    <source>
        <dbReference type="PROSITE" id="PS50090"/>
    </source>
</evidence>
<comment type="caution">
    <text evidence="3">The sequence shown here is derived from an EMBL/GenBank/DDBJ whole genome shotgun (WGS) entry which is preliminary data.</text>
</comment>
<dbReference type="CDD" id="cd00167">
    <property type="entry name" value="SANT"/>
    <property type="match status" value="1"/>
</dbReference>
<dbReference type="Proteomes" id="UP001285354">
    <property type="component" value="Unassembled WGS sequence"/>
</dbReference>
<gene>
    <name evidence="3" type="ORF">QTJ16_004839</name>
</gene>
<keyword evidence="4" id="KW-1185">Reference proteome</keyword>
<feature type="compositionally biased region" description="Polar residues" evidence="1">
    <location>
        <begin position="186"/>
        <end position="204"/>
    </location>
</feature>
<organism evidence="3 4">
    <name type="scientific">Diplocarpon rosae</name>
    <dbReference type="NCBI Taxonomy" id="946125"/>
    <lineage>
        <taxon>Eukaryota</taxon>
        <taxon>Fungi</taxon>
        <taxon>Dikarya</taxon>
        <taxon>Ascomycota</taxon>
        <taxon>Pezizomycotina</taxon>
        <taxon>Leotiomycetes</taxon>
        <taxon>Helotiales</taxon>
        <taxon>Drepanopezizaceae</taxon>
        <taxon>Diplocarpon</taxon>
    </lineage>
</organism>
<protein>
    <recommendedName>
        <fullName evidence="2">Myb-like domain-containing protein</fullName>
    </recommendedName>
</protein>
<dbReference type="InterPro" id="IPR001005">
    <property type="entry name" value="SANT/Myb"/>
</dbReference>
<name>A0AAD9SXU3_9HELO</name>
<reference evidence="3" key="1">
    <citation type="submission" date="2023-06" db="EMBL/GenBank/DDBJ databases">
        <title>Draft genome of Marssonina rosae.</title>
        <authorList>
            <person name="Cheng Q."/>
        </authorList>
    </citation>
    <scope>NUCLEOTIDE SEQUENCE</scope>
    <source>
        <strain evidence="3">R4</strain>
    </source>
</reference>
<feature type="domain" description="Myb-like" evidence="2">
    <location>
        <begin position="341"/>
        <end position="390"/>
    </location>
</feature>
<evidence type="ECO:0000313" key="4">
    <source>
        <dbReference type="Proteomes" id="UP001285354"/>
    </source>
</evidence>
<feature type="compositionally biased region" description="Polar residues" evidence="1">
    <location>
        <begin position="240"/>
        <end position="249"/>
    </location>
</feature>
<accession>A0AAD9SXU3</accession>
<evidence type="ECO:0000313" key="3">
    <source>
        <dbReference type="EMBL" id="KAK2625527.1"/>
    </source>
</evidence>
<feature type="region of interest" description="Disordered" evidence="1">
    <location>
        <begin position="61"/>
        <end position="88"/>
    </location>
</feature>
<feature type="region of interest" description="Disordered" evidence="1">
    <location>
        <begin position="183"/>
        <end position="212"/>
    </location>
</feature>
<dbReference type="PROSITE" id="PS50090">
    <property type="entry name" value="MYB_LIKE"/>
    <property type="match status" value="1"/>
</dbReference>
<dbReference type="EMBL" id="JAUBYV010000007">
    <property type="protein sequence ID" value="KAK2625527.1"/>
    <property type="molecule type" value="Genomic_DNA"/>
</dbReference>
<evidence type="ECO:0000256" key="1">
    <source>
        <dbReference type="SAM" id="MobiDB-lite"/>
    </source>
</evidence>